<evidence type="ECO:0000256" key="1">
    <source>
        <dbReference type="SAM" id="MobiDB-lite"/>
    </source>
</evidence>
<feature type="region of interest" description="Disordered" evidence="1">
    <location>
        <begin position="94"/>
        <end position="214"/>
    </location>
</feature>
<sequence length="460" mass="50875">MCIILPIDHLTCTHTVAIFHHCPRAPTTKLLGPAPCNRIRQHSRPILTRKLCVNCGGPRVLDYRKPPAQNRSLNGIVGGVREEVELERECLRQRERERERDKGGMLKKADSGYSTTRESLSSSERSSHGQDENSDTETEDGNDHFHNPQRDSTLSSQSYRLRSPHIYENGHWTPRRGSEVSTTAQRSLPARSNRFSTLSNSQSRSIYSEEGSEVSEFEDAIGKARGSDWPKSPMGVHLASGWPGFGSRRQRDSYASSIIGPRDSYSSSDNDDEITTPTTTFLHPRRDSEVSILDSAIPLPSLQLSGVQEEGPDKPKIYPRNIRRNSEVSVIDSAIPLPAIQLSGVREEEEVEVVGLQDPSPGFELEEPSPSYEIDQYSVVMATTAKATRASRISFHGAHVRVISSGSERGEDTNLCLQQAQLPNRGPELGIQKSNVMHSFLGTVEIAAESVTAQQPPMTA</sequence>
<organism evidence="2 3">
    <name type="scientific">Delitschia confertaspora ATCC 74209</name>
    <dbReference type="NCBI Taxonomy" id="1513339"/>
    <lineage>
        <taxon>Eukaryota</taxon>
        <taxon>Fungi</taxon>
        <taxon>Dikarya</taxon>
        <taxon>Ascomycota</taxon>
        <taxon>Pezizomycotina</taxon>
        <taxon>Dothideomycetes</taxon>
        <taxon>Pleosporomycetidae</taxon>
        <taxon>Pleosporales</taxon>
        <taxon>Delitschiaceae</taxon>
        <taxon>Delitschia</taxon>
    </lineage>
</organism>
<dbReference type="AlphaFoldDB" id="A0A9P4JXM2"/>
<feature type="compositionally biased region" description="Polar residues" evidence="1">
    <location>
        <begin position="150"/>
        <end position="160"/>
    </location>
</feature>
<dbReference type="EMBL" id="ML993856">
    <property type="protein sequence ID" value="KAF2205407.1"/>
    <property type="molecule type" value="Genomic_DNA"/>
</dbReference>
<reference evidence="2" key="1">
    <citation type="journal article" date="2020" name="Stud. Mycol.">
        <title>101 Dothideomycetes genomes: a test case for predicting lifestyles and emergence of pathogens.</title>
        <authorList>
            <person name="Haridas S."/>
            <person name="Albert R."/>
            <person name="Binder M."/>
            <person name="Bloem J."/>
            <person name="Labutti K."/>
            <person name="Salamov A."/>
            <person name="Andreopoulos B."/>
            <person name="Baker S."/>
            <person name="Barry K."/>
            <person name="Bills G."/>
            <person name="Bluhm B."/>
            <person name="Cannon C."/>
            <person name="Castanera R."/>
            <person name="Culley D."/>
            <person name="Daum C."/>
            <person name="Ezra D."/>
            <person name="Gonzalez J."/>
            <person name="Henrissat B."/>
            <person name="Kuo A."/>
            <person name="Liang C."/>
            <person name="Lipzen A."/>
            <person name="Lutzoni F."/>
            <person name="Magnuson J."/>
            <person name="Mondo S."/>
            <person name="Nolan M."/>
            <person name="Ohm R."/>
            <person name="Pangilinan J."/>
            <person name="Park H.-J."/>
            <person name="Ramirez L."/>
            <person name="Alfaro M."/>
            <person name="Sun H."/>
            <person name="Tritt A."/>
            <person name="Yoshinaga Y."/>
            <person name="Zwiers L.-H."/>
            <person name="Turgeon B."/>
            <person name="Goodwin S."/>
            <person name="Spatafora J."/>
            <person name="Crous P."/>
            <person name="Grigoriev I."/>
        </authorList>
    </citation>
    <scope>NUCLEOTIDE SEQUENCE</scope>
    <source>
        <strain evidence="2">ATCC 74209</strain>
    </source>
</reference>
<protein>
    <submittedName>
        <fullName evidence="2">Uncharacterized protein</fullName>
    </submittedName>
</protein>
<comment type="caution">
    <text evidence="2">The sequence shown here is derived from an EMBL/GenBank/DDBJ whole genome shotgun (WGS) entry which is preliminary data.</text>
</comment>
<feature type="region of interest" description="Disordered" evidence="1">
    <location>
        <begin position="241"/>
        <end position="281"/>
    </location>
</feature>
<gene>
    <name evidence="2" type="ORF">GQ43DRAFT_428098</name>
</gene>
<name>A0A9P4JXM2_9PLEO</name>
<keyword evidence="3" id="KW-1185">Reference proteome</keyword>
<evidence type="ECO:0000313" key="2">
    <source>
        <dbReference type="EMBL" id="KAF2205407.1"/>
    </source>
</evidence>
<feature type="compositionally biased region" description="Low complexity" evidence="1">
    <location>
        <begin position="114"/>
        <end position="124"/>
    </location>
</feature>
<feature type="compositionally biased region" description="Polar residues" evidence="1">
    <location>
        <begin position="193"/>
        <end position="206"/>
    </location>
</feature>
<dbReference type="OrthoDB" id="3795884at2759"/>
<proteinExistence type="predicted"/>
<evidence type="ECO:0000313" key="3">
    <source>
        <dbReference type="Proteomes" id="UP000799536"/>
    </source>
</evidence>
<accession>A0A9P4JXM2</accession>
<feature type="compositionally biased region" description="Basic and acidic residues" evidence="1">
    <location>
        <begin position="94"/>
        <end position="110"/>
    </location>
</feature>
<dbReference type="Proteomes" id="UP000799536">
    <property type="component" value="Unassembled WGS sequence"/>
</dbReference>